<dbReference type="NCBIfam" id="TIGR00003">
    <property type="entry name" value="copper ion binding protein"/>
    <property type="match status" value="1"/>
</dbReference>
<dbReference type="Gene3D" id="3.30.70.100">
    <property type="match status" value="2"/>
</dbReference>
<feature type="transmembrane region" description="Helical" evidence="17">
    <location>
        <begin position="410"/>
        <end position="429"/>
    </location>
</feature>
<evidence type="ECO:0000256" key="10">
    <source>
        <dbReference type="ARBA" id="ARBA00022840"/>
    </source>
</evidence>
<comment type="similarity">
    <text evidence="2 17">Belongs to the cation transport ATPase (P-type) (TC 3.A.3) family. Type IB subfamily.</text>
</comment>
<comment type="subcellular location">
    <subcellularLocation>
        <location evidence="1">Cell membrane</location>
        <topology evidence="1">Multi-pass membrane protein</topology>
    </subcellularLocation>
</comment>
<feature type="transmembrane region" description="Helical" evidence="17">
    <location>
        <begin position="307"/>
        <end position="326"/>
    </location>
</feature>
<dbReference type="InterPro" id="IPR023298">
    <property type="entry name" value="ATPase_P-typ_TM_dom_sf"/>
</dbReference>
<dbReference type="GO" id="GO:0005507">
    <property type="term" value="F:copper ion binding"/>
    <property type="evidence" value="ECO:0007669"/>
    <property type="project" value="InterPro"/>
</dbReference>
<keyword evidence="15" id="KW-0406">Ion transport</keyword>
<dbReference type="FunFam" id="2.70.150.10:FF:000020">
    <property type="entry name" value="Copper-exporting P-type ATPase A"/>
    <property type="match status" value="1"/>
</dbReference>
<dbReference type="CDD" id="cd00371">
    <property type="entry name" value="HMA"/>
    <property type="match status" value="2"/>
</dbReference>
<name>A0AAJ4XCL3_9SPHI</name>
<keyword evidence="16 17" id="KW-0472">Membrane</keyword>
<dbReference type="InterPro" id="IPR045800">
    <property type="entry name" value="HMBD"/>
</dbReference>
<dbReference type="PRINTS" id="PR00119">
    <property type="entry name" value="CATATPASE"/>
</dbReference>
<dbReference type="InterPro" id="IPR001757">
    <property type="entry name" value="P_typ_ATPase"/>
</dbReference>
<dbReference type="PANTHER" id="PTHR43520:SF8">
    <property type="entry name" value="P-TYPE CU(+) TRANSPORTER"/>
    <property type="match status" value="1"/>
</dbReference>
<feature type="transmembrane region" description="Helical" evidence="17">
    <location>
        <begin position="372"/>
        <end position="398"/>
    </location>
</feature>
<keyword evidence="7" id="KW-0677">Repeat</keyword>
<keyword evidence="5 17" id="KW-0812">Transmembrane</keyword>
<gene>
    <name evidence="19" type="primary">actP</name>
    <name evidence="19" type="ORF">SAMEA4412673_02834</name>
</gene>
<dbReference type="GO" id="GO:0005524">
    <property type="term" value="F:ATP binding"/>
    <property type="evidence" value="ECO:0007669"/>
    <property type="project" value="UniProtKB-UniRule"/>
</dbReference>
<dbReference type="NCBIfam" id="TIGR01511">
    <property type="entry name" value="ATPase-IB1_Cu"/>
    <property type="match status" value="1"/>
</dbReference>
<evidence type="ECO:0000256" key="14">
    <source>
        <dbReference type="ARBA" id="ARBA00023008"/>
    </source>
</evidence>
<dbReference type="GO" id="GO:0055070">
    <property type="term" value="P:copper ion homeostasis"/>
    <property type="evidence" value="ECO:0007669"/>
    <property type="project" value="TreeGrafter"/>
</dbReference>
<reference evidence="19 20" key="1">
    <citation type="submission" date="2017-06" db="EMBL/GenBank/DDBJ databases">
        <authorList>
            <consortium name="Pathogen Informatics"/>
        </authorList>
    </citation>
    <scope>NUCLEOTIDE SEQUENCE [LARGE SCALE GENOMIC DNA]</scope>
    <source>
        <strain evidence="19 20">NCTC12149</strain>
    </source>
</reference>
<evidence type="ECO:0000256" key="2">
    <source>
        <dbReference type="ARBA" id="ARBA00006024"/>
    </source>
</evidence>
<evidence type="ECO:0000256" key="3">
    <source>
        <dbReference type="ARBA" id="ARBA00022448"/>
    </source>
</evidence>
<dbReference type="Pfam" id="PF19335">
    <property type="entry name" value="HMBD"/>
    <property type="match status" value="3"/>
</dbReference>
<evidence type="ECO:0000256" key="4">
    <source>
        <dbReference type="ARBA" id="ARBA00022475"/>
    </source>
</evidence>
<dbReference type="SFLD" id="SFLDS00003">
    <property type="entry name" value="Haloacid_Dehalogenase"/>
    <property type="match status" value="1"/>
</dbReference>
<evidence type="ECO:0000313" key="19">
    <source>
        <dbReference type="EMBL" id="SNV53281.1"/>
    </source>
</evidence>
<feature type="domain" description="HMA" evidence="18">
    <location>
        <begin position="7"/>
        <end position="71"/>
    </location>
</feature>
<organism evidence="19 20">
    <name type="scientific">Sphingobacterium mizutaii</name>
    <dbReference type="NCBI Taxonomy" id="1010"/>
    <lineage>
        <taxon>Bacteria</taxon>
        <taxon>Pseudomonadati</taxon>
        <taxon>Bacteroidota</taxon>
        <taxon>Sphingobacteriia</taxon>
        <taxon>Sphingobacteriales</taxon>
        <taxon>Sphingobacteriaceae</taxon>
        <taxon>Sphingobacterium</taxon>
    </lineage>
</organism>
<dbReference type="CDD" id="cd02094">
    <property type="entry name" value="P-type_ATPase_Cu-like"/>
    <property type="match status" value="1"/>
</dbReference>
<keyword evidence="6 17" id="KW-0479">Metal-binding</keyword>
<dbReference type="Gene3D" id="2.70.150.10">
    <property type="entry name" value="Calcium-transporting ATPase, cytoplasmic transduction domain A"/>
    <property type="match status" value="1"/>
</dbReference>
<keyword evidence="12" id="KW-1278">Translocase</keyword>
<dbReference type="Pfam" id="PF00702">
    <property type="entry name" value="Hydrolase"/>
    <property type="match status" value="1"/>
</dbReference>
<dbReference type="Proteomes" id="UP000215355">
    <property type="component" value="Chromosome 1"/>
</dbReference>
<evidence type="ECO:0000256" key="1">
    <source>
        <dbReference type="ARBA" id="ARBA00004651"/>
    </source>
</evidence>
<dbReference type="InterPro" id="IPR006121">
    <property type="entry name" value="HMA_dom"/>
</dbReference>
<dbReference type="SUPFAM" id="SSF81653">
    <property type="entry name" value="Calcium ATPase, transduction domain A"/>
    <property type="match status" value="1"/>
</dbReference>
<dbReference type="InterPro" id="IPR059000">
    <property type="entry name" value="ATPase_P-type_domA"/>
</dbReference>
<sequence length="965" mass="105267">MVNSTMKNHTYKVTGMTCNGCRTNVEKKLNEIPGVNAQVSLEKAEAHLQTDEPVHISNLQEKLNELGGHYQIHNNESENVGPTDKTFTVTGMTCNGCRTNVEKKLNEIPTVKASVNLEKGEAQILSDSPIPTEELQNKLDELGGHYQIHEKGAHEHKHHHAHEPELSESGQYICPMFCEGKDKIYHEPGRCPVCNMHLRPIEKVDFNAPSHHHQAQPTVNASNAGKYYCPMMCEGDKVYDKFGSCPVCGMNLEKIPDTTLKVEYTCPMHPEIVQDHPGDCPICGMELVPNQVTEEDDQHYRDLLKKFWISVACTLPVFILSMGDMLPGQPISQVIPYKVNAWLQLILTLPVVFYTCWMFFQRAWTSFKTWNLNMFSLIGLGAAAAFIFSLLAFFFPQIFPEELKGHHGEVHLYFESVVVILTLVLLGQVMEAKAHSKTNTAIKELIKLSPAEAILVENGKERKISIHDVKVGNILRVRAGDKVPVDGIVTEGNTSIDEAMITGEPIPVEKSKDDQVIGGTINGNHEILIKAEKVGSETLLAQIIQLVNNASRSQPPIQKLTDKVSKIFVPAVIAIAILTFILWNVSAVPNSTAMAFSNMLAVLIVACPCALGLATPMSVMVGIGKGAKNGILIKNSEALEKLEKANVLVVDKTGTITEGKPSVSAVTSENDKFSENDILQIAASVNKNSTHPLAQAMTDKAKENGLQLLDVAQFENISGKGVKGHIFHMTALLGTPRLMEEQKIEVSKDQLQKIEELQKKGNSVSVLAIDGKVAGLVAAFDALKKSSIDVIKRFKEEGVEVYMFTGDNQNTADIVAKEAGIEHAKGSLLPEDKLNGIKELQQAGKKVIMVGDGINDAPALTQADVGIAMGTGTDVAIQSSEITLIKGDLIGVHKAFKLSKSMLRNIKQNLLFAFLYNVIGIPIAAGILYPSFGILMSPMIAAAAMSLSSVSVIVNSLRLNAVKLD</sequence>
<feature type="domain" description="HMA" evidence="18">
    <location>
        <begin position="83"/>
        <end position="147"/>
    </location>
</feature>
<dbReference type="InterPro" id="IPR006122">
    <property type="entry name" value="HMA_Cu_ion-bd"/>
</dbReference>
<dbReference type="SFLD" id="SFLDF00027">
    <property type="entry name" value="p-type_atpase"/>
    <property type="match status" value="1"/>
</dbReference>
<evidence type="ECO:0000256" key="13">
    <source>
        <dbReference type="ARBA" id="ARBA00022989"/>
    </source>
</evidence>
<evidence type="ECO:0000256" key="17">
    <source>
        <dbReference type="RuleBase" id="RU362081"/>
    </source>
</evidence>
<keyword evidence="13 17" id="KW-1133">Transmembrane helix</keyword>
<dbReference type="PROSITE" id="PS01047">
    <property type="entry name" value="HMA_1"/>
    <property type="match status" value="2"/>
</dbReference>
<keyword evidence="3" id="KW-0813">Transport</keyword>
<evidence type="ECO:0000256" key="11">
    <source>
        <dbReference type="ARBA" id="ARBA00022842"/>
    </source>
</evidence>
<keyword evidence="19" id="KW-0378">Hydrolase</keyword>
<feature type="transmembrane region" description="Helical" evidence="17">
    <location>
        <begin position="341"/>
        <end position="360"/>
    </location>
</feature>
<dbReference type="InterPro" id="IPR036163">
    <property type="entry name" value="HMA_dom_sf"/>
</dbReference>
<feature type="transmembrane region" description="Helical" evidence="17">
    <location>
        <begin position="599"/>
        <end position="624"/>
    </location>
</feature>
<dbReference type="EMBL" id="LT906468">
    <property type="protein sequence ID" value="SNV53281.1"/>
    <property type="molecule type" value="Genomic_DNA"/>
</dbReference>
<dbReference type="InterPro" id="IPR008250">
    <property type="entry name" value="ATPase_P-typ_transduc_dom_A_sf"/>
</dbReference>
<keyword evidence="9" id="KW-0187">Copper transport</keyword>
<evidence type="ECO:0000256" key="7">
    <source>
        <dbReference type="ARBA" id="ARBA00022737"/>
    </source>
</evidence>
<keyword evidence="11" id="KW-0460">Magnesium</keyword>
<dbReference type="NCBIfam" id="TIGR01525">
    <property type="entry name" value="ATPase-IB_hvy"/>
    <property type="match status" value="1"/>
</dbReference>
<keyword evidence="14" id="KW-0186">Copper</keyword>
<keyword evidence="4 17" id="KW-1003">Cell membrane</keyword>
<proteinExistence type="inferred from homology"/>
<feature type="transmembrane region" description="Helical" evidence="17">
    <location>
        <begin position="935"/>
        <end position="957"/>
    </location>
</feature>
<dbReference type="NCBIfam" id="TIGR01494">
    <property type="entry name" value="ATPase_P-type"/>
    <property type="match status" value="1"/>
</dbReference>
<evidence type="ECO:0000259" key="18">
    <source>
        <dbReference type="PROSITE" id="PS50846"/>
    </source>
</evidence>
<evidence type="ECO:0000256" key="9">
    <source>
        <dbReference type="ARBA" id="ARBA00022796"/>
    </source>
</evidence>
<dbReference type="SUPFAM" id="SSF55008">
    <property type="entry name" value="HMA, heavy metal-associated domain"/>
    <property type="match status" value="2"/>
</dbReference>
<dbReference type="GO" id="GO:0016887">
    <property type="term" value="F:ATP hydrolysis activity"/>
    <property type="evidence" value="ECO:0007669"/>
    <property type="project" value="InterPro"/>
</dbReference>
<dbReference type="PROSITE" id="PS50846">
    <property type="entry name" value="HMA_2"/>
    <property type="match status" value="2"/>
</dbReference>
<dbReference type="PROSITE" id="PS00154">
    <property type="entry name" value="ATPASE_E1_E2"/>
    <property type="match status" value="1"/>
</dbReference>
<dbReference type="PRINTS" id="PR00943">
    <property type="entry name" value="CUATPASE"/>
</dbReference>
<dbReference type="AlphaFoldDB" id="A0AAJ4XCL3"/>
<dbReference type="Pfam" id="PF00403">
    <property type="entry name" value="HMA"/>
    <property type="match status" value="2"/>
</dbReference>
<dbReference type="InterPro" id="IPR023299">
    <property type="entry name" value="ATPase_P-typ_cyto_dom_N"/>
</dbReference>
<evidence type="ECO:0000256" key="16">
    <source>
        <dbReference type="ARBA" id="ARBA00023136"/>
    </source>
</evidence>
<evidence type="ECO:0000256" key="12">
    <source>
        <dbReference type="ARBA" id="ARBA00022967"/>
    </source>
</evidence>
<accession>A0AAJ4XCL3</accession>
<keyword evidence="8 17" id="KW-0547">Nucleotide-binding</keyword>
<dbReference type="InterPro" id="IPR018303">
    <property type="entry name" value="ATPase_P-typ_P_site"/>
</dbReference>
<dbReference type="InterPro" id="IPR027256">
    <property type="entry name" value="P-typ_ATPase_IB"/>
</dbReference>
<evidence type="ECO:0000313" key="20">
    <source>
        <dbReference type="Proteomes" id="UP000215355"/>
    </source>
</evidence>
<dbReference type="PROSITE" id="PS01229">
    <property type="entry name" value="COF_2"/>
    <property type="match status" value="1"/>
</dbReference>
<protein>
    <submittedName>
        <fullName evidence="19">Copper-transporting P-type ATPase</fullName>
        <ecNumber evidence="19">3.6.3.4</ecNumber>
    </submittedName>
</protein>
<dbReference type="Gene3D" id="3.40.1110.10">
    <property type="entry name" value="Calcium-transporting ATPase, cytoplasmic domain N"/>
    <property type="match status" value="1"/>
</dbReference>
<dbReference type="KEGG" id="smiz:4412673_02834"/>
<evidence type="ECO:0000256" key="5">
    <source>
        <dbReference type="ARBA" id="ARBA00022692"/>
    </source>
</evidence>
<dbReference type="InterPro" id="IPR023214">
    <property type="entry name" value="HAD_sf"/>
</dbReference>
<dbReference type="EC" id="3.6.3.4" evidence="19"/>
<dbReference type="InterPro" id="IPR036412">
    <property type="entry name" value="HAD-like_sf"/>
</dbReference>
<dbReference type="InterPro" id="IPR017969">
    <property type="entry name" value="Heavy-metal-associated_CS"/>
</dbReference>
<dbReference type="Gene3D" id="3.40.50.1000">
    <property type="entry name" value="HAD superfamily/HAD-like"/>
    <property type="match status" value="1"/>
</dbReference>
<evidence type="ECO:0000256" key="6">
    <source>
        <dbReference type="ARBA" id="ARBA00022723"/>
    </source>
</evidence>
<dbReference type="Pfam" id="PF00122">
    <property type="entry name" value="E1-E2_ATPase"/>
    <property type="match status" value="1"/>
</dbReference>
<evidence type="ECO:0000256" key="8">
    <source>
        <dbReference type="ARBA" id="ARBA00022741"/>
    </source>
</evidence>
<dbReference type="SUPFAM" id="SSF81665">
    <property type="entry name" value="Calcium ATPase, transmembrane domain M"/>
    <property type="match status" value="1"/>
</dbReference>
<feature type="transmembrane region" description="Helical" evidence="17">
    <location>
        <begin position="910"/>
        <end position="929"/>
    </location>
</feature>
<dbReference type="PANTHER" id="PTHR43520">
    <property type="entry name" value="ATP7, ISOFORM B"/>
    <property type="match status" value="1"/>
</dbReference>
<evidence type="ECO:0000256" key="15">
    <source>
        <dbReference type="ARBA" id="ARBA00023065"/>
    </source>
</evidence>
<dbReference type="GO" id="GO:0005886">
    <property type="term" value="C:plasma membrane"/>
    <property type="evidence" value="ECO:0007669"/>
    <property type="project" value="UniProtKB-SubCell"/>
</dbReference>
<dbReference type="GO" id="GO:0043682">
    <property type="term" value="F:P-type divalent copper transporter activity"/>
    <property type="evidence" value="ECO:0007669"/>
    <property type="project" value="TreeGrafter"/>
</dbReference>
<dbReference type="SUPFAM" id="SSF56784">
    <property type="entry name" value="HAD-like"/>
    <property type="match status" value="1"/>
</dbReference>
<dbReference type="SFLD" id="SFLDG00002">
    <property type="entry name" value="C1.7:_P-type_atpase_like"/>
    <property type="match status" value="1"/>
</dbReference>
<dbReference type="InterPro" id="IPR044492">
    <property type="entry name" value="P_typ_ATPase_HD_dom"/>
</dbReference>
<keyword evidence="10 17" id="KW-0067">ATP-binding</keyword>
<dbReference type="GO" id="GO:0060003">
    <property type="term" value="P:copper ion export"/>
    <property type="evidence" value="ECO:0007669"/>
    <property type="project" value="UniProtKB-ARBA"/>
</dbReference>
<feature type="transmembrane region" description="Helical" evidence="17">
    <location>
        <begin position="567"/>
        <end position="587"/>
    </location>
</feature>